<dbReference type="AlphaFoldDB" id="A0AAT9GRH5"/>
<sequence>MAVEAWDSEDQIVKDAQKYIEKLNEIYNYVLNQAYSCIESFPNLPRNEKIIYEEQVQQYLNGIIGDVDARLDKNEIISFLMEKINEYLSNQGIYC</sequence>
<dbReference type="KEGG" id="sjv:SJAV_13240"/>
<dbReference type="EMBL" id="AP031322">
    <property type="protein sequence ID" value="BFH73380.1"/>
    <property type="molecule type" value="Genomic_DNA"/>
</dbReference>
<name>A0AAT9GRH5_9CREN</name>
<accession>A0AAT9GRH5</accession>
<protein>
    <submittedName>
        <fullName evidence="1">Uncharacterized protein</fullName>
    </submittedName>
</protein>
<evidence type="ECO:0000313" key="1">
    <source>
        <dbReference type="EMBL" id="BFH73380.1"/>
    </source>
</evidence>
<reference evidence="1" key="1">
    <citation type="submission" date="2024-03" db="EMBL/GenBank/DDBJ databases">
        <title>Complete genome sequence of Sulfurisphaera javensis strain KD-1.</title>
        <authorList>
            <person name="Sakai H."/>
            <person name="Nur N."/>
            <person name="Suwanto A."/>
            <person name="Kurosawa N."/>
        </authorList>
    </citation>
    <scope>NUCLEOTIDE SEQUENCE</scope>
    <source>
        <strain evidence="1">KD-1</strain>
    </source>
</reference>
<gene>
    <name evidence="1" type="ORF">SJAV_13240</name>
</gene>
<proteinExistence type="predicted"/>
<organism evidence="1">
    <name type="scientific">Sulfurisphaera javensis</name>
    <dbReference type="NCBI Taxonomy" id="2049879"/>
    <lineage>
        <taxon>Archaea</taxon>
        <taxon>Thermoproteota</taxon>
        <taxon>Thermoprotei</taxon>
        <taxon>Sulfolobales</taxon>
        <taxon>Sulfolobaceae</taxon>
        <taxon>Sulfurisphaera</taxon>
    </lineage>
</organism>